<dbReference type="PRINTS" id="PR00178">
    <property type="entry name" value="FATTYACIDBP"/>
</dbReference>
<name>A0A8C5MWA0_9ANUR</name>
<keyword evidence="4" id="KW-1185">Reference proteome</keyword>
<dbReference type="SUPFAM" id="SSF50814">
    <property type="entry name" value="Lipocalins"/>
    <property type="match status" value="1"/>
</dbReference>
<reference evidence="3" key="1">
    <citation type="submission" date="2025-08" db="UniProtKB">
        <authorList>
            <consortium name="Ensembl"/>
        </authorList>
    </citation>
    <scope>IDENTIFICATION</scope>
</reference>
<dbReference type="InterPro" id="IPR031259">
    <property type="entry name" value="ILBP"/>
</dbReference>
<evidence type="ECO:0000313" key="3">
    <source>
        <dbReference type="Ensembl" id="ENSLLEP00000019474.1"/>
    </source>
</evidence>
<proteinExistence type="inferred from homology"/>
<dbReference type="InterPro" id="IPR012674">
    <property type="entry name" value="Calycin"/>
</dbReference>
<feature type="domain" description="Cytosolic fatty-acid binding proteins" evidence="2">
    <location>
        <begin position="5"/>
        <end position="22"/>
    </location>
</feature>
<dbReference type="Pfam" id="PF14651">
    <property type="entry name" value="Lipocalin_7"/>
    <property type="match status" value="1"/>
</dbReference>
<dbReference type="OrthoDB" id="8501868at2759"/>
<dbReference type="AlphaFoldDB" id="A0A8C5MWA0"/>
<evidence type="ECO:0000256" key="1">
    <source>
        <dbReference type="ARBA" id="ARBA00008390"/>
    </source>
</evidence>
<dbReference type="PANTHER" id="PTHR11955">
    <property type="entry name" value="FATTY ACID BINDING PROTEIN"/>
    <property type="match status" value="1"/>
</dbReference>
<dbReference type="Gene3D" id="2.40.128.20">
    <property type="match status" value="1"/>
</dbReference>
<comment type="similarity">
    <text evidence="1">Belongs to the calycin superfamily. Fatty-acid binding protein (FABP) family.</text>
</comment>
<protein>
    <recommendedName>
        <fullName evidence="2">Cytosolic fatty-acid binding proteins domain-containing protein</fullName>
    </recommendedName>
</protein>
<dbReference type="Ensembl" id="ENSLLET00000020243.1">
    <property type="protein sequence ID" value="ENSLLEP00000019474.1"/>
    <property type="gene ID" value="ENSLLEG00000012345.1"/>
</dbReference>
<dbReference type="PROSITE" id="PS00214">
    <property type="entry name" value="FABP"/>
    <property type="match status" value="1"/>
</dbReference>
<sequence length="126" mass="14022">MAFAGTWQVYEQENYDNFLKNLGLPDEVVKIAKDINPVIEIQENGDNFIISSKTPKQTTTNSFTVGKEAEITKPDGKKIKVIVNLEGGKLVCKSDKFSHIQEIQGSEMVETITIGSTSMIRKSKKV</sequence>
<dbReference type="InterPro" id="IPR000463">
    <property type="entry name" value="Fatty_acid-bd"/>
</dbReference>
<organism evidence="3 4">
    <name type="scientific">Leptobrachium leishanense</name>
    <name type="common">Leishan spiny toad</name>
    <dbReference type="NCBI Taxonomy" id="445787"/>
    <lineage>
        <taxon>Eukaryota</taxon>
        <taxon>Metazoa</taxon>
        <taxon>Chordata</taxon>
        <taxon>Craniata</taxon>
        <taxon>Vertebrata</taxon>
        <taxon>Euteleostomi</taxon>
        <taxon>Amphibia</taxon>
        <taxon>Batrachia</taxon>
        <taxon>Anura</taxon>
        <taxon>Pelobatoidea</taxon>
        <taxon>Megophryidae</taxon>
        <taxon>Leptobrachium</taxon>
    </lineage>
</organism>
<reference evidence="3" key="2">
    <citation type="submission" date="2025-09" db="UniProtKB">
        <authorList>
            <consortium name="Ensembl"/>
        </authorList>
    </citation>
    <scope>IDENTIFICATION</scope>
</reference>
<accession>A0A8C5MWA0</accession>
<dbReference type="GO" id="GO:0008289">
    <property type="term" value="F:lipid binding"/>
    <property type="evidence" value="ECO:0007669"/>
    <property type="project" value="InterPro"/>
</dbReference>
<dbReference type="Proteomes" id="UP000694569">
    <property type="component" value="Unplaced"/>
</dbReference>
<evidence type="ECO:0000259" key="2">
    <source>
        <dbReference type="PROSITE" id="PS00214"/>
    </source>
</evidence>
<dbReference type="GeneTree" id="ENSGT00940000164147"/>
<evidence type="ECO:0000313" key="4">
    <source>
        <dbReference type="Proteomes" id="UP000694569"/>
    </source>
</evidence>